<dbReference type="EMBL" id="MEUI01000030">
    <property type="protein sequence ID" value="OGC33647.1"/>
    <property type="molecule type" value="Genomic_DNA"/>
</dbReference>
<evidence type="ECO:0000256" key="3">
    <source>
        <dbReference type="ARBA" id="ARBA00022630"/>
    </source>
</evidence>
<dbReference type="SUPFAM" id="SSF55424">
    <property type="entry name" value="FAD/NAD-linked reductases, dimerisation (C-terminal) domain"/>
    <property type="match status" value="1"/>
</dbReference>
<sequence>MENQKYDVIVIGGGPAGIISATTARKYYPDKKILLIKNIEKGVIPCGIPYMFETLKNPEENAMGNAPLEKNNVGLMVDEVIKILRQEKSVKTKAGKTLIYEKLILAMGANPILPPIKGLDKENVFPIYKEMSYLKGLKDKLAAAKNIVIIGGGFIGIEFADEFSSIKGKNVSLVEAFPYLLMNSFDIDFGELVRQKLETKGVKLSLNTKVAEVLGQDKVSEVRLSDGTTIPADMVVLGIGASPNTKLAQAAGLDLGKGKGIWVDEYMRTIDPDIFAIGDCVGKRDFFTRKDLPVMLASTATAEARVAGANLYKLKVVRENKGTIAIYSTYVDGLVLGSAGLTEASAKAEGFEIEIGQAEAPSKHPATLPGTVKTKVKLIFSKQSGILMGGQVVGGISAGEIINIIGLAIQKRVSATELETLQMATHPHLTAPPTMYPLVLAAQDVVGKI</sequence>
<dbReference type="GO" id="GO:0016491">
    <property type="term" value="F:oxidoreductase activity"/>
    <property type="evidence" value="ECO:0007669"/>
    <property type="project" value="InterPro"/>
</dbReference>
<reference evidence="7 8" key="1">
    <citation type="journal article" date="2016" name="Nat. Commun.">
        <title>Thousands of microbial genomes shed light on interconnected biogeochemical processes in an aquifer system.</title>
        <authorList>
            <person name="Anantharaman K."/>
            <person name="Brown C.T."/>
            <person name="Hug L.A."/>
            <person name="Sharon I."/>
            <person name="Castelle C.J."/>
            <person name="Probst A.J."/>
            <person name="Thomas B.C."/>
            <person name="Singh A."/>
            <person name="Wilkins M.J."/>
            <person name="Karaoz U."/>
            <person name="Brodie E.L."/>
            <person name="Williams K.H."/>
            <person name="Hubbard S.S."/>
            <person name="Banfield J.F."/>
        </authorList>
    </citation>
    <scope>NUCLEOTIDE SEQUENCE [LARGE SCALE GENOMIC DNA]</scope>
</reference>
<organism evidence="7 8">
    <name type="scientific">candidate division WOR-1 bacterium RIFOXYC2_FULL_41_25</name>
    <dbReference type="NCBI Taxonomy" id="1802586"/>
    <lineage>
        <taxon>Bacteria</taxon>
        <taxon>Bacillati</taxon>
        <taxon>Saganbacteria</taxon>
    </lineage>
</organism>
<evidence type="ECO:0000256" key="1">
    <source>
        <dbReference type="ARBA" id="ARBA00001974"/>
    </source>
</evidence>
<dbReference type="AlphaFoldDB" id="A0A1F4TM22"/>
<dbReference type="Gene3D" id="3.30.390.30">
    <property type="match status" value="1"/>
</dbReference>
<dbReference type="Pfam" id="PF02852">
    <property type="entry name" value="Pyr_redox_dim"/>
    <property type="match status" value="1"/>
</dbReference>
<evidence type="ECO:0000259" key="6">
    <source>
        <dbReference type="Pfam" id="PF07992"/>
    </source>
</evidence>
<accession>A0A1F4TM22</accession>
<dbReference type="Proteomes" id="UP000177309">
    <property type="component" value="Unassembled WGS sequence"/>
</dbReference>
<dbReference type="Pfam" id="PF07992">
    <property type="entry name" value="Pyr_redox_2"/>
    <property type="match status" value="1"/>
</dbReference>
<dbReference type="InterPro" id="IPR050260">
    <property type="entry name" value="FAD-bd_OxRdtase"/>
</dbReference>
<evidence type="ECO:0000313" key="7">
    <source>
        <dbReference type="EMBL" id="OGC33647.1"/>
    </source>
</evidence>
<comment type="caution">
    <text evidence="7">The sequence shown here is derived from an EMBL/GenBank/DDBJ whole genome shotgun (WGS) entry which is preliminary data.</text>
</comment>
<dbReference type="PRINTS" id="PR00411">
    <property type="entry name" value="PNDRDTASEI"/>
</dbReference>
<feature type="domain" description="Pyridine nucleotide-disulphide oxidoreductase dimerisation" evidence="5">
    <location>
        <begin position="334"/>
        <end position="430"/>
    </location>
</feature>
<dbReference type="InterPro" id="IPR004099">
    <property type="entry name" value="Pyr_nucl-diS_OxRdtase_dimer"/>
</dbReference>
<dbReference type="InterPro" id="IPR036188">
    <property type="entry name" value="FAD/NAD-bd_sf"/>
</dbReference>
<dbReference type="InterPro" id="IPR023753">
    <property type="entry name" value="FAD/NAD-binding_dom"/>
</dbReference>
<dbReference type="PRINTS" id="PR00368">
    <property type="entry name" value="FADPNR"/>
</dbReference>
<keyword evidence="3" id="KW-0285">Flavoprotein</keyword>
<keyword evidence="4" id="KW-0274">FAD</keyword>
<comment type="cofactor">
    <cofactor evidence="1">
        <name>FAD</name>
        <dbReference type="ChEBI" id="CHEBI:57692"/>
    </cofactor>
</comment>
<dbReference type="PANTHER" id="PTHR43429">
    <property type="entry name" value="PYRIDINE NUCLEOTIDE-DISULFIDE OXIDOREDUCTASE DOMAIN-CONTAINING"/>
    <property type="match status" value="1"/>
</dbReference>
<evidence type="ECO:0000256" key="2">
    <source>
        <dbReference type="ARBA" id="ARBA00009130"/>
    </source>
</evidence>
<comment type="similarity">
    <text evidence="2">Belongs to the class-III pyridine nucleotide-disulfide oxidoreductase family.</text>
</comment>
<feature type="domain" description="FAD/NAD(P)-binding" evidence="6">
    <location>
        <begin position="6"/>
        <end position="304"/>
    </location>
</feature>
<dbReference type="InterPro" id="IPR016156">
    <property type="entry name" value="FAD/NAD-linked_Rdtase_dimer_sf"/>
</dbReference>
<dbReference type="Gene3D" id="3.50.50.60">
    <property type="entry name" value="FAD/NAD(P)-binding domain"/>
    <property type="match status" value="2"/>
</dbReference>
<protein>
    <submittedName>
        <fullName evidence="7">Pyridine nucleotide-disulfide oxidoreductase</fullName>
    </submittedName>
</protein>
<name>A0A1F4TM22_UNCSA</name>
<evidence type="ECO:0000256" key="4">
    <source>
        <dbReference type="ARBA" id="ARBA00022827"/>
    </source>
</evidence>
<dbReference type="SUPFAM" id="SSF51905">
    <property type="entry name" value="FAD/NAD(P)-binding domain"/>
    <property type="match status" value="1"/>
</dbReference>
<evidence type="ECO:0000313" key="8">
    <source>
        <dbReference type="Proteomes" id="UP000177309"/>
    </source>
</evidence>
<proteinExistence type="inferred from homology"/>
<evidence type="ECO:0000259" key="5">
    <source>
        <dbReference type="Pfam" id="PF02852"/>
    </source>
</evidence>
<gene>
    <name evidence="7" type="ORF">A2462_02250</name>
</gene>